<gene>
    <name evidence="1" type="ORF">RHGRI_027282</name>
</gene>
<organism evidence="1 2">
    <name type="scientific">Rhododendron griersonianum</name>
    <dbReference type="NCBI Taxonomy" id="479676"/>
    <lineage>
        <taxon>Eukaryota</taxon>
        <taxon>Viridiplantae</taxon>
        <taxon>Streptophyta</taxon>
        <taxon>Embryophyta</taxon>
        <taxon>Tracheophyta</taxon>
        <taxon>Spermatophyta</taxon>
        <taxon>Magnoliopsida</taxon>
        <taxon>eudicotyledons</taxon>
        <taxon>Gunneridae</taxon>
        <taxon>Pentapetalae</taxon>
        <taxon>asterids</taxon>
        <taxon>Ericales</taxon>
        <taxon>Ericaceae</taxon>
        <taxon>Ericoideae</taxon>
        <taxon>Rhodoreae</taxon>
        <taxon>Rhododendron</taxon>
    </lineage>
</organism>
<comment type="caution">
    <text evidence="1">The sequence shown here is derived from an EMBL/GenBank/DDBJ whole genome shotgun (WGS) entry which is preliminary data.</text>
</comment>
<reference evidence="1" key="1">
    <citation type="submission" date="2020-08" db="EMBL/GenBank/DDBJ databases">
        <title>Plant Genome Project.</title>
        <authorList>
            <person name="Zhang R.-G."/>
        </authorList>
    </citation>
    <scope>NUCLEOTIDE SEQUENCE</scope>
    <source>
        <strain evidence="1">WSP0</strain>
        <tissue evidence="1">Leaf</tissue>
    </source>
</reference>
<protein>
    <submittedName>
        <fullName evidence="1">Uncharacterized protein</fullName>
    </submittedName>
</protein>
<dbReference type="Proteomes" id="UP000823749">
    <property type="component" value="Chromosome 9"/>
</dbReference>
<evidence type="ECO:0000313" key="1">
    <source>
        <dbReference type="EMBL" id="KAG5532980.1"/>
    </source>
</evidence>
<evidence type="ECO:0000313" key="2">
    <source>
        <dbReference type="Proteomes" id="UP000823749"/>
    </source>
</evidence>
<dbReference type="AlphaFoldDB" id="A0AAV6J1M8"/>
<accession>A0AAV6J1M8</accession>
<dbReference type="EMBL" id="JACTNZ010000009">
    <property type="protein sequence ID" value="KAG5532980.1"/>
    <property type="molecule type" value="Genomic_DNA"/>
</dbReference>
<sequence>MLLEGRKILKEGLRWRIGNGRRVRVDADPWLPKSSGFRATVTSGSGRGMMVSQLIDPTTHEWRTDLLETVLHNEDVQIVKSMPLPKGDMADGWIWHYTTSGVYTVSSGCETALTLKRKGSIQGVTSGETSTRIDDKKKLNKVEGNGSGEAQPDLGYNDHVVYLEVSK</sequence>
<proteinExistence type="predicted"/>
<keyword evidence="2" id="KW-1185">Reference proteome</keyword>
<name>A0AAV6J1M8_9ERIC</name>